<protein>
    <submittedName>
        <fullName evidence="2">Uncharacterized protein</fullName>
    </submittedName>
</protein>
<evidence type="ECO:0000313" key="2">
    <source>
        <dbReference type="EMBL" id="KAF2402891.1"/>
    </source>
</evidence>
<evidence type="ECO:0000313" key="3">
    <source>
        <dbReference type="Proteomes" id="UP000799640"/>
    </source>
</evidence>
<sequence>MLTRRVVRSLLSTRISSNLRVARRPHITRQIKPLSTSRRAMQATPHPLRESGNSDDVVEYLEELYEGAREEFQIAAEETEDNTIYAADDRAAARLEFDKLKEAYSQIVDDASRPSDLRDTVRRRAGQRIRELEMAMAALEEKGNSH</sequence>
<evidence type="ECO:0000256" key="1">
    <source>
        <dbReference type="SAM" id="MobiDB-lite"/>
    </source>
</evidence>
<dbReference type="AlphaFoldDB" id="A0A6G1I3Y4"/>
<feature type="region of interest" description="Disordered" evidence="1">
    <location>
        <begin position="34"/>
        <end position="55"/>
    </location>
</feature>
<organism evidence="2 3">
    <name type="scientific">Trichodelitschia bisporula</name>
    <dbReference type="NCBI Taxonomy" id="703511"/>
    <lineage>
        <taxon>Eukaryota</taxon>
        <taxon>Fungi</taxon>
        <taxon>Dikarya</taxon>
        <taxon>Ascomycota</taxon>
        <taxon>Pezizomycotina</taxon>
        <taxon>Dothideomycetes</taxon>
        <taxon>Dothideomycetes incertae sedis</taxon>
        <taxon>Phaeotrichales</taxon>
        <taxon>Phaeotrichaceae</taxon>
        <taxon>Trichodelitschia</taxon>
    </lineage>
</organism>
<dbReference type="OrthoDB" id="273230at2759"/>
<keyword evidence="3" id="KW-1185">Reference proteome</keyword>
<gene>
    <name evidence="2" type="ORF">EJ06DRAFT_580112</name>
</gene>
<reference evidence="2" key="1">
    <citation type="journal article" date="2020" name="Stud. Mycol.">
        <title>101 Dothideomycetes genomes: a test case for predicting lifestyles and emergence of pathogens.</title>
        <authorList>
            <person name="Haridas S."/>
            <person name="Albert R."/>
            <person name="Binder M."/>
            <person name="Bloem J."/>
            <person name="Labutti K."/>
            <person name="Salamov A."/>
            <person name="Andreopoulos B."/>
            <person name="Baker S."/>
            <person name="Barry K."/>
            <person name="Bills G."/>
            <person name="Bluhm B."/>
            <person name="Cannon C."/>
            <person name="Castanera R."/>
            <person name="Culley D."/>
            <person name="Daum C."/>
            <person name="Ezra D."/>
            <person name="Gonzalez J."/>
            <person name="Henrissat B."/>
            <person name="Kuo A."/>
            <person name="Liang C."/>
            <person name="Lipzen A."/>
            <person name="Lutzoni F."/>
            <person name="Magnuson J."/>
            <person name="Mondo S."/>
            <person name="Nolan M."/>
            <person name="Ohm R."/>
            <person name="Pangilinan J."/>
            <person name="Park H.-J."/>
            <person name="Ramirez L."/>
            <person name="Alfaro M."/>
            <person name="Sun H."/>
            <person name="Tritt A."/>
            <person name="Yoshinaga Y."/>
            <person name="Zwiers L.-H."/>
            <person name="Turgeon B."/>
            <person name="Goodwin S."/>
            <person name="Spatafora J."/>
            <person name="Crous P."/>
            <person name="Grigoriev I."/>
        </authorList>
    </citation>
    <scope>NUCLEOTIDE SEQUENCE</scope>
    <source>
        <strain evidence="2">CBS 262.69</strain>
    </source>
</reference>
<accession>A0A6G1I3Y4</accession>
<name>A0A6G1I3Y4_9PEZI</name>
<proteinExistence type="predicted"/>
<dbReference type="Proteomes" id="UP000799640">
    <property type="component" value="Unassembled WGS sequence"/>
</dbReference>
<dbReference type="EMBL" id="ML996690">
    <property type="protein sequence ID" value="KAF2402891.1"/>
    <property type="molecule type" value="Genomic_DNA"/>
</dbReference>